<gene>
    <name evidence="4" type="ORF">FSP39_007267</name>
</gene>
<reference evidence="4" key="1">
    <citation type="submission" date="2019-08" db="EMBL/GenBank/DDBJ databases">
        <title>The improved chromosome-level genome for the pearl oyster Pinctada fucata martensii using PacBio sequencing and Hi-C.</title>
        <authorList>
            <person name="Zheng Z."/>
        </authorList>
    </citation>
    <scope>NUCLEOTIDE SEQUENCE</scope>
    <source>
        <strain evidence="4">ZZ-2019</strain>
        <tissue evidence="4">Adductor muscle</tissue>
    </source>
</reference>
<dbReference type="PANTHER" id="PTHR10794">
    <property type="entry name" value="ABHYDROLASE DOMAIN-CONTAINING PROTEIN"/>
    <property type="match status" value="1"/>
</dbReference>
<dbReference type="PRINTS" id="PR00705">
    <property type="entry name" value="PAPAIN"/>
</dbReference>
<dbReference type="GO" id="GO:0051793">
    <property type="term" value="P:medium-chain fatty acid catabolic process"/>
    <property type="evidence" value="ECO:0007669"/>
    <property type="project" value="TreeGrafter"/>
</dbReference>
<organism evidence="4 5">
    <name type="scientific">Pinctada imbricata</name>
    <name type="common">Atlantic pearl-oyster</name>
    <name type="synonym">Pinctada martensii</name>
    <dbReference type="NCBI Taxonomy" id="66713"/>
    <lineage>
        <taxon>Eukaryota</taxon>
        <taxon>Metazoa</taxon>
        <taxon>Spiralia</taxon>
        <taxon>Lophotrochozoa</taxon>
        <taxon>Mollusca</taxon>
        <taxon>Bivalvia</taxon>
        <taxon>Autobranchia</taxon>
        <taxon>Pteriomorphia</taxon>
        <taxon>Pterioida</taxon>
        <taxon>Pterioidea</taxon>
        <taxon>Pteriidae</taxon>
        <taxon>Pinctada</taxon>
    </lineage>
</organism>
<dbReference type="SUPFAM" id="SSF53474">
    <property type="entry name" value="alpha/beta-Hydrolases"/>
    <property type="match status" value="1"/>
</dbReference>
<evidence type="ECO:0000313" key="4">
    <source>
        <dbReference type="EMBL" id="KAK3094867.1"/>
    </source>
</evidence>
<dbReference type="GO" id="GO:0043401">
    <property type="term" value="P:steroid hormone receptor signaling pathway"/>
    <property type="evidence" value="ECO:0007669"/>
    <property type="project" value="TreeGrafter"/>
</dbReference>
<dbReference type="InterPro" id="IPR029058">
    <property type="entry name" value="AB_hydrolase_fold"/>
</dbReference>
<dbReference type="PROSITE" id="PS00639">
    <property type="entry name" value="THIOL_PROTEASE_HIS"/>
    <property type="match status" value="1"/>
</dbReference>
<sequence>YQPPLLWGKSGHLQTIIYAKLGRIKSPYPKGRRKYIVMPDGATMTYDLFEPHCSHKSKGDFTFLMVPGIANSSEASYICTFVNYAQDHGYRIAVLNHLGALPSVQLTAPRIFTYGCTEEYHAMVEDVIQQYPNTKLLGVGFSMGANIVMKYVGESKEKEKKFLCVMSICQGYSASRAVSLLLDWQHMRRGYVYAMTANQKSLLRNHYKTLFSEEAVKKYNLDVDKILQSTSLLDLDELYSRRAGYKNVEEYYEDASCCNFLQNLELPAFFLNAEDDPLVPQPLVEIAKKYVGKYSVEFGCGACWAFSATGALEGQHAKKTGNLVPLSEQNLVDCSYTQGNNGCYGGLMTRAFQYVVTNDGIDKEKEYKYAAGDRLFCHYKKLFRGATASNYTALPSGNETVLQWAVAGVGPVSVGIEAWDSFQLYDSGVYYNKECTGTGLNHAVLAVGYGTYLGDDYWLIKNSWGTDWGMEGYAMMARNRENNCGIASQASFPIM</sequence>
<dbReference type="GO" id="GO:0097524">
    <property type="term" value="C:sperm plasma membrane"/>
    <property type="evidence" value="ECO:0007669"/>
    <property type="project" value="TreeGrafter"/>
</dbReference>
<dbReference type="AlphaFoldDB" id="A0AA88XYE7"/>
<dbReference type="SUPFAM" id="SSF54001">
    <property type="entry name" value="Cysteine proteinases"/>
    <property type="match status" value="1"/>
</dbReference>
<dbReference type="CDD" id="cd02248">
    <property type="entry name" value="Peptidase_C1A"/>
    <property type="match status" value="1"/>
</dbReference>
<keyword evidence="5" id="KW-1185">Reference proteome</keyword>
<dbReference type="GO" id="GO:0047372">
    <property type="term" value="F:monoacylglycerol lipase activity"/>
    <property type="evidence" value="ECO:0007669"/>
    <property type="project" value="TreeGrafter"/>
</dbReference>
<evidence type="ECO:0000259" key="3">
    <source>
        <dbReference type="SMART" id="SM00645"/>
    </source>
</evidence>
<dbReference type="InterPro" id="IPR000668">
    <property type="entry name" value="Peptidase_C1A_C"/>
</dbReference>
<dbReference type="Proteomes" id="UP001186944">
    <property type="component" value="Unassembled WGS sequence"/>
</dbReference>
<dbReference type="Gene3D" id="3.90.70.10">
    <property type="entry name" value="Cysteine proteinases"/>
    <property type="match status" value="1"/>
</dbReference>
<dbReference type="InterPro" id="IPR039417">
    <property type="entry name" value="Peptidase_C1A_papain-like"/>
</dbReference>
<comment type="similarity">
    <text evidence="1">Belongs to the AB hydrolase superfamily. AB hydrolase 4 family.</text>
</comment>
<dbReference type="InterPro" id="IPR038765">
    <property type="entry name" value="Papain-like_cys_pep_sf"/>
</dbReference>
<dbReference type="InterPro" id="IPR050960">
    <property type="entry name" value="AB_hydrolase_4_sf"/>
</dbReference>
<dbReference type="FunFam" id="3.90.70.10:FF:000332">
    <property type="entry name" value="Cathepsin L1"/>
    <property type="match status" value="1"/>
</dbReference>
<dbReference type="EMBL" id="VSWD01000008">
    <property type="protein sequence ID" value="KAK3094867.1"/>
    <property type="molecule type" value="Genomic_DNA"/>
</dbReference>
<dbReference type="GO" id="GO:0046464">
    <property type="term" value="P:acylglycerol catabolic process"/>
    <property type="evidence" value="ECO:0007669"/>
    <property type="project" value="TreeGrafter"/>
</dbReference>
<dbReference type="GO" id="GO:0051792">
    <property type="term" value="P:medium-chain fatty acid biosynthetic process"/>
    <property type="evidence" value="ECO:0007669"/>
    <property type="project" value="TreeGrafter"/>
</dbReference>
<accession>A0AA88XYE7</accession>
<dbReference type="Gene3D" id="3.40.50.1820">
    <property type="entry name" value="alpha/beta hydrolase"/>
    <property type="match status" value="1"/>
</dbReference>
<evidence type="ECO:0000256" key="1">
    <source>
        <dbReference type="ARBA" id="ARBA00010884"/>
    </source>
</evidence>
<protein>
    <recommendedName>
        <fullName evidence="3">Peptidase C1A papain C-terminal domain-containing protein</fullName>
    </recommendedName>
</protein>
<dbReference type="PANTHER" id="PTHR10794:SF45">
    <property type="entry name" value="MONOACYLGLYCEROL LIPASE ABHD2"/>
    <property type="match status" value="1"/>
</dbReference>
<evidence type="ECO:0000256" key="2">
    <source>
        <dbReference type="ARBA" id="ARBA00023157"/>
    </source>
</evidence>
<dbReference type="GO" id="GO:0006508">
    <property type="term" value="P:proteolysis"/>
    <property type="evidence" value="ECO:0007669"/>
    <property type="project" value="InterPro"/>
</dbReference>
<dbReference type="GO" id="GO:0036126">
    <property type="term" value="C:sperm flagellum"/>
    <property type="evidence" value="ECO:0007669"/>
    <property type="project" value="TreeGrafter"/>
</dbReference>
<name>A0AA88XYE7_PINIB</name>
<dbReference type="GO" id="GO:0008126">
    <property type="term" value="F:acetylesterase activity"/>
    <property type="evidence" value="ECO:0007669"/>
    <property type="project" value="TreeGrafter"/>
</dbReference>
<feature type="domain" description="Peptidase C1A papain C-terminal" evidence="3">
    <location>
        <begin position="280"/>
        <end position="494"/>
    </location>
</feature>
<dbReference type="Pfam" id="PF00112">
    <property type="entry name" value="Peptidase_C1"/>
    <property type="match status" value="1"/>
</dbReference>
<dbReference type="GO" id="GO:0008234">
    <property type="term" value="F:cysteine-type peptidase activity"/>
    <property type="evidence" value="ECO:0007669"/>
    <property type="project" value="InterPro"/>
</dbReference>
<keyword evidence="2" id="KW-1015">Disulfide bond</keyword>
<dbReference type="SMART" id="SM00645">
    <property type="entry name" value="Pept_C1"/>
    <property type="match status" value="1"/>
</dbReference>
<feature type="non-terminal residue" evidence="4">
    <location>
        <position position="1"/>
    </location>
</feature>
<dbReference type="GO" id="GO:0048240">
    <property type="term" value="P:sperm capacitation"/>
    <property type="evidence" value="ECO:0007669"/>
    <property type="project" value="TreeGrafter"/>
</dbReference>
<evidence type="ECO:0000313" key="5">
    <source>
        <dbReference type="Proteomes" id="UP001186944"/>
    </source>
</evidence>
<comment type="caution">
    <text evidence="4">The sequence shown here is derived from an EMBL/GenBank/DDBJ whole genome shotgun (WGS) entry which is preliminary data.</text>
</comment>
<dbReference type="InterPro" id="IPR025660">
    <property type="entry name" value="Pept_his_AS"/>
</dbReference>
<proteinExistence type="inferred from homology"/>